<feature type="domain" description="Solute-binding protein family 3/N-terminal" evidence="3">
    <location>
        <begin position="31"/>
        <end position="248"/>
    </location>
</feature>
<dbReference type="EMBL" id="JACJFM010000024">
    <property type="protein sequence ID" value="MBB1488166.1"/>
    <property type="molecule type" value="Genomic_DNA"/>
</dbReference>
<name>A0A839IVN6_9GAMM</name>
<keyword evidence="2" id="KW-0732">Signal</keyword>
<dbReference type="Pfam" id="PF00497">
    <property type="entry name" value="SBP_bac_3"/>
    <property type="match status" value="1"/>
</dbReference>
<comment type="caution">
    <text evidence="4">The sequence shown here is derived from an EMBL/GenBank/DDBJ whole genome shotgun (WGS) entry which is preliminary data.</text>
</comment>
<evidence type="ECO:0000259" key="3">
    <source>
        <dbReference type="Pfam" id="PF00497"/>
    </source>
</evidence>
<dbReference type="PANTHER" id="PTHR35936">
    <property type="entry name" value="MEMBRANE-BOUND LYTIC MUREIN TRANSGLYCOSYLASE F"/>
    <property type="match status" value="1"/>
</dbReference>
<dbReference type="InterPro" id="IPR001638">
    <property type="entry name" value="Solute-binding_3/MltF_N"/>
</dbReference>
<evidence type="ECO:0000256" key="1">
    <source>
        <dbReference type="ARBA" id="ARBA00010333"/>
    </source>
</evidence>
<evidence type="ECO:0000313" key="5">
    <source>
        <dbReference type="Proteomes" id="UP000565262"/>
    </source>
</evidence>
<proteinExistence type="inferred from homology"/>
<accession>A0A839IVN6</accession>
<sequence length="262" mass="29842">MDNRLSLSCCLLAVLAFSAQSDTREDCQPLIMTAHPEYPPYHWREGGLIAGASVELTGKILDEMGISWISTYRGPWKRTLNAVRRGDVDMVVALKKTAEREMYMEYTSEPIFQNPFAIFVHQSSVFEYNQWSDLIGRYGGKNAGDRYGQAFDNFVKSKLTVEVAYSTDSNFQKLKKGRIDYFIHGRYVGLAHLSQRDDGHEFLVSDKNLNDGFIHSAFSKKSPCLHLLPEISLRYQQMLISGEAEKILQDNIKKWAEAESAH</sequence>
<organism evidence="4 5">
    <name type="scientific">Oceanospirillum sediminis</name>
    <dbReference type="NCBI Taxonomy" id="2760088"/>
    <lineage>
        <taxon>Bacteria</taxon>
        <taxon>Pseudomonadati</taxon>
        <taxon>Pseudomonadota</taxon>
        <taxon>Gammaproteobacteria</taxon>
        <taxon>Oceanospirillales</taxon>
        <taxon>Oceanospirillaceae</taxon>
        <taxon>Oceanospirillum</taxon>
    </lineage>
</organism>
<dbReference type="RefSeq" id="WP_182809937.1">
    <property type="nucleotide sequence ID" value="NZ_JACJFM010000024.1"/>
</dbReference>
<dbReference type="AlphaFoldDB" id="A0A839IVN6"/>
<dbReference type="Gene3D" id="3.40.190.10">
    <property type="entry name" value="Periplasmic binding protein-like II"/>
    <property type="match status" value="2"/>
</dbReference>
<gene>
    <name evidence="4" type="ORF">H4O21_16310</name>
</gene>
<evidence type="ECO:0000313" key="4">
    <source>
        <dbReference type="EMBL" id="MBB1488166.1"/>
    </source>
</evidence>
<dbReference type="Proteomes" id="UP000565262">
    <property type="component" value="Unassembled WGS sequence"/>
</dbReference>
<dbReference type="PANTHER" id="PTHR35936:SF6">
    <property type="entry name" value="AMINO ACID ABC TRANSPORTER SUBSTRATE-BINDING PAAT FAMILY PROTEIN"/>
    <property type="match status" value="1"/>
</dbReference>
<reference evidence="4 5" key="1">
    <citation type="submission" date="2020-08" db="EMBL/GenBank/DDBJ databases">
        <title>Oceanospirillum sp. nov. isolated from marine sediment.</title>
        <authorList>
            <person name="Ji X."/>
        </authorList>
    </citation>
    <scope>NUCLEOTIDE SEQUENCE [LARGE SCALE GENOMIC DNA]</scope>
    <source>
        <strain evidence="4 5">D5</strain>
    </source>
</reference>
<evidence type="ECO:0000256" key="2">
    <source>
        <dbReference type="ARBA" id="ARBA00022729"/>
    </source>
</evidence>
<keyword evidence="5" id="KW-1185">Reference proteome</keyword>
<comment type="similarity">
    <text evidence="1">Belongs to the bacterial solute-binding protein 3 family.</text>
</comment>
<dbReference type="SUPFAM" id="SSF53850">
    <property type="entry name" value="Periplasmic binding protein-like II"/>
    <property type="match status" value="1"/>
</dbReference>
<protein>
    <submittedName>
        <fullName evidence="4">Transporter substrate-binding domain-containing protein</fullName>
    </submittedName>
</protein>